<comment type="caution">
    <text evidence="2">The sequence shown here is derived from an EMBL/GenBank/DDBJ whole genome shotgun (WGS) entry which is preliminary data.</text>
</comment>
<name>A0ABS4IXK1_9BACL</name>
<dbReference type="InterPro" id="IPR024301">
    <property type="entry name" value="Amidase_6"/>
</dbReference>
<evidence type="ECO:0000259" key="1">
    <source>
        <dbReference type="Pfam" id="PF12671"/>
    </source>
</evidence>
<feature type="domain" description="Putative amidase" evidence="1">
    <location>
        <begin position="181"/>
        <end position="330"/>
    </location>
</feature>
<sequence length="346" mass="40087">MTWKKALYNYGNAKNQAELEGSVEPLAALLEDKVYVDHQHARLRQTALLRQERGTKPLRNETALKWSQIEETDTQVIADIQLHRTFHYAIGRVEHIEERIELERVTLNRKKNGWQVLRSEARQSEKSPKFANAHPSAAAGKASLSLMADEQASMSHQRMPSIPYINYSILNKEEILPRKIRYDRDKVVQYAEAWWNKPNPKYLEFAVDCTNFVSQCLYAGNAPMDYTGKRESGWWYSGKQGNRELWSFSWAVAHSLQSFTAASRKGMRGTIVSKAQELRPGDMISYDWDGDGRYQHNTIVTALDANGMPLVNAHTYNSRNRYWDYRDSPAWTERTRYVFVQIADEM</sequence>
<keyword evidence="3" id="KW-1185">Reference proteome</keyword>
<protein>
    <recommendedName>
        <fullName evidence="1">Putative amidase domain-containing protein</fullName>
    </recommendedName>
</protein>
<evidence type="ECO:0000313" key="2">
    <source>
        <dbReference type="EMBL" id="MBP1992316.1"/>
    </source>
</evidence>
<dbReference type="Pfam" id="PF12671">
    <property type="entry name" value="Amidase_6"/>
    <property type="match status" value="1"/>
</dbReference>
<organism evidence="2 3">
    <name type="scientific">Paenibacillus eucommiae</name>
    <dbReference type="NCBI Taxonomy" id="1355755"/>
    <lineage>
        <taxon>Bacteria</taxon>
        <taxon>Bacillati</taxon>
        <taxon>Bacillota</taxon>
        <taxon>Bacilli</taxon>
        <taxon>Bacillales</taxon>
        <taxon>Paenibacillaceae</taxon>
        <taxon>Paenibacillus</taxon>
    </lineage>
</organism>
<evidence type="ECO:0000313" key="3">
    <source>
        <dbReference type="Proteomes" id="UP001519287"/>
    </source>
</evidence>
<dbReference type="Proteomes" id="UP001519287">
    <property type="component" value="Unassembled WGS sequence"/>
</dbReference>
<dbReference type="PANTHER" id="PTHR40032:SF1">
    <property type="entry name" value="EXPORTED PROTEIN"/>
    <property type="match status" value="1"/>
</dbReference>
<dbReference type="RefSeq" id="WP_209973213.1">
    <property type="nucleotide sequence ID" value="NZ_JAGGLB010000013.1"/>
</dbReference>
<reference evidence="2 3" key="1">
    <citation type="submission" date="2021-03" db="EMBL/GenBank/DDBJ databases">
        <title>Genomic Encyclopedia of Type Strains, Phase IV (KMG-IV): sequencing the most valuable type-strain genomes for metagenomic binning, comparative biology and taxonomic classification.</title>
        <authorList>
            <person name="Goeker M."/>
        </authorList>
    </citation>
    <scope>NUCLEOTIDE SEQUENCE [LARGE SCALE GENOMIC DNA]</scope>
    <source>
        <strain evidence="2 3">DSM 26048</strain>
    </source>
</reference>
<dbReference type="PANTHER" id="PTHR40032">
    <property type="entry name" value="EXPORTED PROTEIN-RELATED"/>
    <property type="match status" value="1"/>
</dbReference>
<gene>
    <name evidence="2" type="ORF">J2Z66_003924</name>
</gene>
<dbReference type="EMBL" id="JAGGLB010000013">
    <property type="protein sequence ID" value="MBP1992316.1"/>
    <property type="molecule type" value="Genomic_DNA"/>
</dbReference>
<proteinExistence type="predicted"/>
<accession>A0ABS4IXK1</accession>